<dbReference type="GO" id="GO:0005737">
    <property type="term" value="C:cytoplasm"/>
    <property type="evidence" value="ECO:0007669"/>
    <property type="project" value="TreeGrafter"/>
</dbReference>
<keyword evidence="5" id="KW-0378">Hydrolase</keyword>
<keyword evidence="3" id="KW-0547">Nucleotide-binding</keyword>
<dbReference type="EMBL" id="QLNI01000037">
    <property type="protein sequence ID" value="RAM00839.1"/>
    <property type="molecule type" value="Genomic_DNA"/>
</dbReference>
<gene>
    <name evidence="9" type="ORF">DO021_16920</name>
    <name evidence="8" type="ORF">EYB58_13370</name>
</gene>
<dbReference type="GO" id="GO:0006189">
    <property type="term" value="P:'de novo' IMP biosynthetic process"/>
    <property type="evidence" value="ECO:0007669"/>
    <property type="project" value="InterPro"/>
</dbReference>
<reference evidence="9 10" key="1">
    <citation type="submission" date="2018-06" db="EMBL/GenBank/DDBJ databases">
        <title>Complete Genome Sequence of Desulfobacter hydrogenophilus (DSM3380).</title>
        <authorList>
            <person name="Marietou A."/>
            <person name="Schreiber L."/>
            <person name="Marshall I."/>
            <person name="Jorgensen B."/>
        </authorList>
    </citation>
    <scope>NUCLEOTIDE SEQUENCE [LARGE SCALE GENOMIC DNA]</scope>
    <source>
        <strain evidence="9 10">DSM 3380</strain>
    </source>
</reference>
<proteinExistence type="predicted"/>
<sequence length="275" mass="29578">MSGASAVNALILTGFGLNCDNETAFAFEQAGACAHRVHINSLIRGDVRLADFQILAFGGGFSWGDDHGAGVIQALKLKNNIGKDLLAFVDAGKLVIGICNGFQALVNLGLLPGLDRDYTRRSVAITYNDCGNFRDQWVRLVPDADSPCVFTKGLGVSDYPVRHGEGKVVADPEVIERLVANRQVVFRYADANGAPANGVFPANPNGAVDDIAGICDPTGRIFGLMPHPEGYNHFANHPDWPRQKAAARRQGKSIEETITTGIRLFENGVNYIKSL</sequence>
<dbReference type="Proteomes" id="UP000293902">
    <property type="component" value="Chromosome"/>
</dbReference>
<evidence type="ECO:0000256" key="4">
    <source>
        <dbReference type="ARBA" id="ARBA00022755"/>
    </source>
</evidence>
<evidence type="ECO:0000256" key="1">
    <source>
        <dbReference type="ARBA" id="ARBA00022490"/>
    </source>
</evidence>
<keyword evidence="1" id="KW-0963">Cytoplasm</keyword>
<dbReference type="Pfam" id="PF13507">
    <property type="entry name" value="GATase_5"/>
    <property type="match status" value="1"/>
</dbReference>
<keyword evidence="2" id="KW-0436">Ligase</keyword>
<evidence type="ECO:0000256" key="5">
    <source>
        <dbReference type="ARBA" id="ARBA00022801"/>
    </source>
</evidence>
<dbReference type="SMART" id="SM01211">
    <property type="entry name" value="GATase_5"/>
    <property type="match status" value="1"/>
</dbReference>
<evidence type="ECO:0000313" key="11">
    <source>
        <dbReference type="Proteomes" id="UP000293902"/>
    </source>
</evidence>
<reference evidence="8 11" key="2">
    <citation type="submission" date="2019-02" db="EMBL/GenBank/DDBJ databases">
        <title>Complete genome sequence of Desulfobacter hydrogenophilus AcRS1.</title>
        <authorList>
            <person name="Marietou A."/>
            <person name="Lund M.B."/>
            <person name="Marshall I.P.G."/>
            <person name="Schreiber L."/>
            <person name="Jorgensen B."/>
        </authorList>
    </citation>
    <scope>NUCLEOTIDE SEQUENCE [LARGE SCALE GENOMIC DNA]</scope>
    <source>
        <strain evidence="8 11">AcRS1</strain>
    </source>
</reference>
<dbReference type="RefSeq" id="WP_111958819.1">
    <property type="nucleotide sequence ID" value="NZ_CP036313.1"/>
</dbReference>
<keyword evidence="11" id="KW-1185">Reference proteome</keyword>
<dbReference type="PANTHER" id="PTHR10099:SF1">
    <property type="entry name" value="PHOSPHORIBOSYLFORMYLGLYCINAMIDINE SYNTHASE"/>
    <property type="match status" value="1"/>
</dbReference>
<evidence type="ECO:0000256" key="6">
    <source>
        <dbReference type="ARBA" id="ARBA00022840"/>
    </source>
</evidence>
<protein>
    <submittedName>
        <fullName evidence="8 9">Phosphoribosylformylglycinamidine synthase</fullName>
    </submittedName>
</protein>
<dbReference type="GO" id="GO:0004642">
    <property type="term" value="F:phosphoribosylformylglycinamidine synthase activity"/>
    <property type="evidence" value="ECO:0007669"/>
    <property type="project" value="InterPro"/>
</dbReference>
<evidence type="ECO:0000256" key="7">
    <source>
        <dbReference type="ARBA" id="ARBA00022962"/>
    </source>
</evidence>
<evidence type="ECO:0000256" key="3">
    <source>
        <dbReference type="ARBA" id="ARBA00022741"/>
    </source>
</evidence>
<evidence type="ECO:0000313" key="10">
    <source>
        <dbReference type="Proteomes" id="UP000248798"/>
    </source>
</evidence>
<keyword evidence="6" id="KW-0067">ATP-binding</keyword>
<dbReference type="AlphaFoldDB" id="A0A328F8Z4"/>
<keyword evidence="4" id="KW-0658">Purine biosynthesis</keyword>
<dbReference type="GO" id="GO:0005524">
    <property type="term" value="F:ATP binding"/>
    <property type="evidence" value="ECO:0007669"/>
    <property type="project" value="UniProtKB-KW"/>
</dbReference>
<dbReference type="PIRSF" id="PIRSF001586">
    <property type="entry name" value="FGAM_synth_I"/>
    <property type="match status" value="1"/>
</dbReference>
<dbReference type="Gene3D" id="3.40.50.880">
    <property type="match status" value="1"/>
</dbReference>
<dbReference type="PANTHER" id="PTHR10099">
    <property type="entry name" value="PHOSPHORIBOSYLFORMYLGLYCINAMIDINE SYNTHASE"/>
    <property type="match status" value="1"/>
</dbReference>
<dbReference type="EMBL" id="CP036313">
    <property type="protein sequence ID" value="QBH13824.1"/>
    <property type="molecule type" value="Genomic_DNA"/>
</dbReference>
<name>A0A328F8Z4_9BACT</name>
<organism evidence="9 10">
    <name type="scientific">Desulfobacter hydrogenophilus</name>
    <dbReference type="NCBI Taxonomy" id="2291"/>
    <lineage>
        <taxon>Bacteria</taxon>
        <taxon>Pseudomonadati</taxon>
        <taxon>Thermodesulfobacteriota</taxon>
        <taxon>Desulfobacteria</taxon>
        <taxon>Desulfobacterales</taxon>
        <taxon>Desulfobacteraceae</taxon>
        <taxon>Desulfobacter</taxon>
    </lineage>
</organism>
<dbReference type="InterPro" id="IPR029062">
    <property type="entry name" value="Class_I_gatase-like"/>
</dbReference>
<evidence type="ECO:0000313" key="8">
    <source>
        <dbReference type="EMBL" id="QBH13824.1"/>
    </source>
</evidence>
<dbReference type="OrthoDB" id="9804441at2"/>
<accession>A0A328F8Z4</accession>
<dbReference type="Proteomes" id="UP000248798">
    <property type="component" value="Unassembled WGS sequence"/>
</dbReference>
<dbReference type="SUPFAM" id="SSF52317">
    <property type="entry name" value="Class I glutamine amidotransferase-like"/>
    <property type="match status" value="1"/>
</dbReference>
<dbReference type="GO" id="GO:0016787">
    <property type="term" value="F:hydrolase activity"/>
    <property type="evidence" value="ECO:0007669"/>
    <property type="project" value="UniProtKB-KW"/>
</dbReference>
<evidence type="ECO:0000256" key="2">
    <source>
        <dbReference type="ARBA" id="ARBA00022598"/>
    </source>
</evidence>
<keyword evidence="7" id="KW-0315">Glutamine amidotransferase</keyword>
<dbReference type="InterPro" id="IPR010075">
    <property type="entry name" value="PRibForGlyAmidine_synth_PurQ"/>
</dbReference>
<evidence type="ECO:0000313" key="9">
    <source>
        <dbReference type="EMBL" id="RAM00839.1"/>
    </source>
</evidence>